<dbReference type="EMBL" id="FN649742">
    <property type="protein sequence ID" value="CBJ26277.1"/>
    <property type="molecule type" value="Genomic_DNA"/>
</dbReference>
<dbReference type="OrthoDB" id="76224at2759"/>
<dbReference type="AlphaFoldDB" id="D7FVA5"/>
<evidence type="ECO:0000313" key="3">
    <source>
        <dbReference type="Proteomes" id="UP000002630"/>
    </source>
</evidence>
<evidence type="ECO:0000256" key="1">
    <source>
        <dbReference type="SAM" id="MobiDB-lite"/>
    </source>
</evidence>
<dbReference type="EMBL" id="FN648475">
    <property type="protein sequence ID" value="CBJ26277.1"/>
    <property type="molecule type" value="Genomic_DNA"/>
</dbReference>
<organism evidence="2 3">
    <name type="scientific">Ectocarpus siliculosus</name>
    <name type="common">Brown alga</name>
    <name type="synonym">Conferva siliculosa</name>
    <dbReference type="NCBI Taxonomy" id="2880"/>
    <lineage>
        <taxon>Eukaryota</taxon>
        <taxon>Sar</taxon>
        <taxon>Stramenopiles</taxon>
        <taxon>Ochrophyta</taxon>
        <taxon>PX clade</taxon>
        <taxon>Phaeophyceae</taxon>
        <taxon>Ectocarpales</taxon>
        <taxon>Ectocarpaceae</taxon>
        <taxon>Ectocarpus</taxon>
    </lineage>
</organism>
<dbReference type="InParanoid" id="D7FVA5"/>
<dbReference type="InterPro" id="IPR013240">
    <property type="entry name" value="DNA-dir_RNA_pol1_su_RPA34"/>
</dbReference>
<dbReference type="Proteomes" id="UP000002630">
    <property type="component" value="Linkage Group LG17"/>
</dbReference>
<reference evidence="2 3" key="1">
    <citation type="journal article" date="2010" name="Nature">
        <title>The Ectocarpus genome and the independent evolution of multicellularity in brown algae.</title>
        <authorList>
            <person name="Cock J.M."/>
            <person name="Sterck L."/>
            <person name="Rouze P."/>
            <person name="Scornet D."/>
            <person name="Allen A.E."/>
            <person name="Amoutzias G."/>
            <person name="Anthouard V."/>
            <person name="Artiguenave F."/>
            <person name="Aury J.M."/>
            <person name="Badger J.H."/>
            <person name="Beszteri B."/>
            <person name="Billiau K."/>
            <person name="Bonnet E."/>
            <person name="Bothwell J.H."/>
            <person name="Bowler C."/>
            <person name="Boyen C."/>
            <person name="Brownlee C."/>
            <person name="Carrano C.J."/>
            <person name="Charrier B."/>
            <person name="Cho G.Y."/>
            <person name="Coelho S.M."/>
            <person name="Collen J."/>
            <person name="Corre E."/>
            <person name="Da Silva C."/>
            <person name="Delage L."/>
            <person name="Delaroque N."/>
            <person name="Dittami S.M."/>
            <person name="Doulbeau S."/>
            <person name="Elias M."/>
            <person name="Farnham G."/>
            <person name="Gachon C.M."/>
            <person name="Gschloessl B."/>
            <person name="Heesch S."/>
            <person name="Jabbari K."/>
            <person name="Jubin C."/>
            <person name="Kawai H."/>
            <person name="Kimura K."/>
            <person name="Kloareg B."/>
            <person name="Kupper F.C."/>
            <person name="Lang D."/>
            <person name="Le Bail A."/>
            <person name="Leblanc C."/>
            <person name="Lerouge P."/>
            <person name="Lohr M."/>
            <person name="Lopez P.J."/>
            <person name="Martens C."/>
            <person name="Maumus F."/>
            <person name="Michel G."/>
            <person name="Miranda-Saavedra D."/>
            <person name="Morales J."/>
            <person name="Moreau H."/>
            <person name="Motomura T."/>
            <person name="Nagasato C."/>
            <person name="Napoli C.A."/>
            <person name="Nelson D.R."/>
            <person name="Nyvall-Collen P."/>
            <person name="Peters A.F."/>
            <person name="Pommier C."/>
            <person name="Potin P."/>
            <person name="Poulain J."/>
            <person name="Quesneville H."/>
            <person name="Read B."/>
            <person name="Rensing S.A."/>
            <person name="Ritter A."/>
            <person name="Rousvoal S."/>
            <person name="Samanta M."/>
            <person name="Samson G."/>
            <person name="Schroeder D.C."/>
            <person name="Segurens B."/>
            <person name="Strittmatter M."/>
            <person name="Tonon T."/>
            <person name="Tregear J.W."/>
            <person name="Valentin K."/>
            <person name="von Dassow P."/>
            <person name="Yamagishi T."/>
            <person name="Van de Peer Y."/>
            <person name="Wincker P."/>
        </authorList>
    </citation>
    <scope>NUCLEOTIDE SEQUENCE [LARGE SCALE GENOMIC DNA]</scope>
    <source>
        <strain evidence="3">Ec32 / CCAP1310/4</strain>
    </source>
</reference>
<feature type="compositionally biased region" description="Basic residues" evidence="1">
    <location>
        <begin position="250"/>
        <end position="260"/>
    </location>
</feature>
<sequence>MAEGFTAADYVTSLPLSEVQGKRLWLLRVPRHIDTSRLEGVKVKLPRKGREGKVLGRANKRNDSEDGDSDEEGGNRDGEDLALRAGDVAETHGFRALFSAKEDGALAAAPPFVGQVNVSVDMPDVDASVADGDPRVDTFVEPYQGRPQLKGMRVRYKPARAGSEYSPCRPPAGHEQPKGRQDDEDGATPATPDQGKKAKKASAANSRGVAAAQAAEVSAETPKSSKKKKRKSTAGGVRAEEEGHGVSSAKKSKKKKGVER</sequence>
<feature type="compositionally biased region" description="Low complexity" evidence="1">
    <location>
        <begin position="201"/>
        <end position="220"/>
    </location>
</feature>
<dbReference type="GO" id="GO:0006360">
    <property type="term" value="P:transcription by RNA polymerase I"/>
    <property type="evidence" value="ECO:0007669"/>
    <property type="project" value="InterPro"/>
</dbReference>
<proteinExistence type="predicted"/>
<dbReference type="Gene3D" id="6.20.250.70">
    <property type="match status" value="1"/>
</dbReference>
<feature type="region of interest" description="Disordered" evidence="1">
    <location>
        <begin position="49"/>
        <end position="79"/>
    </location>
</feature>
<protein>
    <submittedName>
        <fullName evidence="2">Uncharacterized protein</fullName>
    </submittedName>
</protein>
<dbReference type="Pfam" id="PF08208">
    <property type="entry name" value="RNA_polI_A34"/>
    <property type="match status" value="1"/>
</dbReference>
<accession>D7FVA5</accession>
<feature type="compositionally biased region" description="Basic and acidic residues" evidence="1">
    <location>
        <begin position="49"/>
        <end position="64"/>
    </location>
</feature>
<keyword evidence="3" id="KW-1185">Reference proteome</keyword>
<name>D7FVA5_ECTSI</name>
<gene>
    <name evidence="2" type="ORF">Esi_0029_0053</name>
</gene>
<feature type="region of interest" description="Disordered" evidence="1">
    <location>
        <begin position="149"/>
        <end position="260"/>
    </location>
</feature>
<evidence type="ECO:0000313" key="2">
    <source>
        <dbReference type="EMBL" id="CBJ26277.1"/>
    </source>
</evidence>